<protein>
    <submittedName>
        <fullName evidence="2">Uncharacterized protein</fullName>
    </submittedName>
</protein>
<evidence type="ECO:0000313" key="3">
    <source>
        <dbReference type="Proteomes" id="UP000319908"/>
    </source>
</evidence>
<feature type="region of interest" description="Disordered" evidence="1">
    <location>
        <begin position="44"/>
        <end position="64"/>
    </location>
</feature>
<sequence>MVTSDELPGDVVQFAVSKLDAEILVAVSAGFSLSAVSDSISDSVRASAMGTENSDDQMSGLRLK</sequence>
<proteinExistence type="predicted"/>
<evidence type="ECO:0000256" key="1">
    <source>
        <dbReference type="SAM" id="MobiDB-lite"/>
    </source>
</evidence>
<evidence type="ECO:0000313" key="2">
    <source>
        <dbReference type="EMBL" id="TWU18602.1"/>
    </source>
</evidence>
<accession>A0A5C6C389</accession>
<name>A0A5C6C389_9BACT</name>
<organism evidence="2 3">
    <name type="scientific">Allorhodopirellula heiligendammensis</name>
    <dbReference type="NCBI Taxonomy" id="2714739"/>
    <lineage>
        <taxon>Bacteria</taxon>
        <taxon>Pseudomonadati</taxon>
        <taxon>Planctomycetota</taxon>
        <taxon>Planctomycetia</taxon>
        <taxon>Pirellulales</taxon>
        <taxon>Pirellulaceae</taxon>
        <taxon>Allorhodopirellula</taxon>
    </lineage>
</organism>
<dbReference type="Proteomes" id="UP000319908">
    <property type="component" value="Unassembled WGS sequence"/>
</dbReference>
<reference evidence="2 3" key="1">
    <citation type="journal article" date="2020" name="Antonie Van Leeuwenhoek">
        <title>Rhodopirellula heiligendammensis sp. nov., Rhodopirellula pilleata sp. nov., and Rhodopirellula solitaria sp. nov. isolated from natural or artificial marine surfaces in Northern Germany and California, USA, and emended description of the genus Rhodopirellula.</title>
        <authorList>
            <person name="Kallscheuer N."/>
            <person name="Wiegand S."/>
            <person name="Jogler M."/>
            <person name="Boedeker C."/>
            <person name="Peeters S.H."/>
            <person name="Rast P."/>
            <person name="Heuer A."/>
            <person name="Jetten M.S.M."/>
            <person name="Rohde M."/>
            <person name="Jogler C."/>
        </authorList>
    </citation>
    <scope>NUCLEOTIDE SEQUENCE [LARGE SCALE GENOMIC DNA]</scope>
    <source>
        <strain evidence="2 3">Poly21</strain>
    </source>
</reference>
<dbReference type="AlphaFoldDB" id="A0A5C6C389"/>
<gene>
    <name evidence="2" type="ORF">Poly21_07660</name>
</gene>
<keyword evidence="3" id="KW-1185">Reference proteome</keyword>
<dbReference type="EMBL" id="SJPU01000001">
    <property type="protein sequence ID" value="TWU18602.1"/>
    <property type="molecule type" value="Genomic_DNA"/>
</dbReference>
<comment type="caution">
    <text evidence="2">The sequence shown here is derived from an EMBL/GenBank/DDBJ whole genome shotgun (WGS) entry which is preliminary data.</text>
</comment>